<gene>
    <name evidence="5" type="ORF">GCM10011495_17270</name>
</gene>
<dbReference type="PROSITE" id="PS50893">
    <property type="entry name" value="ABC_TRANSPORTER_2"/>
    <property type="match status" value="1"/>
</dbReference>
<dbReference type="PANTHER" id="PTHR43820">
    <property type="entry name" value="HIGH-AFFINITY BRANCHED-CHAIN AMINO ACID TRANSPORT ATP-BINDING PROTEIN LIVF"/>
    <property type="match status" value="1"/>
</dbReference>
<dbReference type="Pfam" id="PF00005">
    <property type="entry name" value="ABC_tran"/>
    <property type="match status" value="1"/>
</dbReference>
<sequence>MSKRPEFGTGPHVLEADGIRLAFDSRPVLADVYLRVQSGQIVGLLGRNGSGKSVLLQTVFGARAVPDASVRVNGCYVAPAFRVPGLVNYLPQASLLPPYLSIRQAARLLRVDPEKATASFPDLRQQLHCRPGELSGGSARLLQVLLLLHADTAFSLFDEPFSGIMPVHVETLADEMRQTKLRKGLLLTDHRYAEVLPLCDVVYLLRQGRLLKLEGDFETALRDYGYLAS</sequence>
<keyword evidence="6" id="KW-1185">Reference proteome</keyword>
<reference evidence="6" key="1">
    <citation type="journal article" date="2019" name="Int. J. Syst. Evol. Microbiol.">
        <title>The Global Catalogue of Microorganisms (GCM) 10K type strain sequencing project: providing services to taxonomists for standard genome sequencing and annotation.</title>
        <authorList>
            <consortium name="The Broad Institute Genomics Platform"/>
            <consortium name="The Broad Institute Genome Sequencing Center for Infectious Disease"/>
            <person name="Wu L."/>
            <person name="Ma J."/>
        </authorList>
    </citation>
    <scope>NUCLEOTIDE SEQUENCE [LARGE SCALE GENOMIC DNA]</scope>
    <source>
        <strain evidence="6">CGMCC 1.14966</strain>
    </source>
</reference>
<dbReference type="Proteomes" id="UP000637774">
    <property type="component" value="Unassembled WGS sequence"/>
</dbReference>
<dbReference type="Gene3D" id="3.40.50.300">
    <property type="entry name" value="P-loop containing nucleotide triphosphate hydrolases"/>
    <property type="match status" value="1"/>
</dbReference>
<evidence type="ECO:0000256" key="3">
    <source>
        <dbReference type="ARBA" id="ARBA00022970"/>
    </source>
</evidence>
<protein>
    <submittedName>
        <fullName evidence="5">ABC transporter ATP-binding protein</fullName>
    </submittedName>
</protein>
<dbReference type="EMBL" id="BMGY01000013">
    <property type="protein sequence ID" value="GGH84714.1"/>
    <property type="molecule type" value="Genomic_DNA"/>
</dbReference>
<comment type="similarity">
    <text evidence="1">Belongs to the ABC transporter superfamily.</text>
</comment>
<keyword evidence="5" id="KW-0067">ATP-binding</keyword>
<evidence type="ECO:0000256" key="1">
    <source>
        <dbReference type="ARBA" id="ARBA00005417"/>
    </source>
</evidence>
<dbReference type="PANTHER" id="PTHR43820:SF4">
    <property type="entry name" value="HIGH-AFFINITY BRANCHED-CHAIN AMINO ACID TRANSPORT ATP-BINDING PROTEIN LIVF"/>
    <property type="match status" value="1"/>
</dbReference>
<accession>A0ABQ2A271</accession>
<evidence type="ECO:0000256" key="2">
    <source>
        <dbReference type="ARBA" id="ARBA00022448"/>
    </source>
</evidence>
<dbReference type="SUPFAM" id="SSF52540">
    <property type="entry name" value="P-loop containing nucleoside triphosphate hydrolases"/>
    <property type="match status" value="1"/>
</dbReference>
<keyword evidence="5" id="KW-0547">Nucleotide-binding</keyword>
<name>A0ABQ2A271_9BACT</name>
<proteinExistence type="inferred from homology"/>
<feature type="domain" description="ABC transporter" evidence="4">
    <location>
        <begin position="14"/>
        <end position="229"/>
    </location>
</feature>
<dbReference type="InterPro" id="IPR027417">
    <property type="entry name" value="P-loop_NTPase"/>
</dbReference>
<dbReference type="InterPro" id="IPR052156">
    <property type="entry name" value="BCAA_Transport_ATP-bd_LivF"/>
</dbReference>
<dbReference type="GO" id="GO:0005524">
    <property type="term" value="F:ATP binding"/>
    <property type="evidence" value="ECO:0007669"/>
    <property type="project" value="UniProtKB-KW"/>
</dbReference>
<keyword evidence="3" id="KW-0029">Amino-acid transport</keyword>
<evidence type="ECO:0000313" key="6">
    <source>
        <dbReference type="Proteomes" id="UP000637774"/>
    </source>
</evidence>
<comment type="caution">
    <text evidence="5">The sequence shown here is derived from an EMBL/GenBank/DDBJ whole genome shotgun (WGS) entry which is preliminary data.</text>
</comment>
<organism evidence="5 6">
    <name type="scientific">Hymenobacter frigidus</name>
    <dbReference type="NCBI Taxonomy" id="1524095"/>
    <lineage>
        <taxon>Bacteria</taxon>
        <taxon>Pseudomonadati</taxon>
        <taxon>Bacteroidota</taxon>
        <taxon>Cytophagia</taxon>
        <taxon>Cytophagales</taxon>
        <taxon>Hymenobacteraceae</taxon>
        <taxon>Hymenobacter</taxon>
    </lineage>
</organism>
<evidence type="ECO:0000259" key="4">
    <source>
        <dbReference type="PROSITE" id="PS50893"/>
    </source>
</evidence>
<dbReference type="InterPro" id="IPR003439">
    <property type="entry name" value="ABC_transporter-like_ATP-bd"/>
</dbReference>
<keyword evidence="2" id="KW-0813">Transport</keyword>
<dbReference type="RefSeq" id="WP_188561666.1">
    <property type="nucleotide sequence ID" value="NZ_BMGY01000013.1"/>
</dbReference>
<evidence type="ECO:0000313" key="5">
    <source>
        <dbReference type="EMBL" id="GGH84714.1"/>
    </source>
</evidence>